<dbReference type="PROSITE" id="PS51217">
    <property type="entry name" value="UVRD_HELICASE_CTER"/>
    <property type="match status" value="1"/>
</dbReference>
<keyword evidence="1 5" id="KW-0547">Nucleotide-binding</keyword>
<dbReference type="GO" id="GO:0016787">
    <property type="term" value="F:hydrolase activity"/>
    <property type="evidence" value="ECO:0007669"/>
    <property type="project" value="UniProtKB-UniRule"/>
</dbReference>
<dbReference type="Gene3D" id="1.10.10.160">
    <property type="match status" value="1"/>
</dbReference>
<sequence length="1067" mass="118659">MYIADLHIHSRYSRATSKDGSPEQLDLWARKKGIQIVGTGDFTHPAWREELKEKLEPAEDGLYTLKKEYRIEDASARTAMQPRFVITGEISSIYKKNGKVRKVHSLILLPGLENAEILSRKLETIGNIHSDGRPILGLDCRDLLEITLEQSLHSIFVPAHIWTPHFSLFGAFSGFDSTEECFGDLTPHIHAMETGLSSDPPMNWRISGLDRYNLISNSDAHSPAKLGREANLFDIELSYSGIEGAIQRGLGLSGTLEFFPEEGKYHYDGHRKCNLCLSPREAEACRGICPVCGKKLTIGVSHRVEQLADREEGYVPKGAKAFESLVPLPEVIGASIGHSSSGRKVQEEYCRMLKTLGAEFDILRKVPLEDIRKVSGRLVAEGIGRLRDKKVDRLPGFDGEYGTIRLFDPSEISNTDGQISFLDCLGMQGGQKEDRQSVSGPGTFCGKGVLDSSVQKNYKADLAEKESAAAAETISKAPPQAFGLNDGQQQAVRSQARVTAVIAGPGTGKTKTLISHLGYLLQGRKVKPSMITAVTFTNKAAAELKERLCREPGCKSAAGRIQTGTFHGICLKMLQDSGMDSILAEEGVQQELAGQVKKEYEWAGSVQDFLLQVSLAKTGENRESCPAIEEYCRRMRELKLMDFDDLLVEALRLAENREFQSSRFSYLLVDEFQDISPLQYRLIQAWNKFGRELFVIGDPDQSIYGFRGSDARCFDRLQSDFPDMQVIRLTENYRSTGAVLRPALQAISENPGPKRKLTPNKESDIPVRVVKAGSGLAEAIFTAKEINRQVGGMDMLEAHGKYGGKENRKVRGFSDIAVLYRTHRQAELLEKCLQKESIPYIVAGREDYLQEQQVQEALCFFRYLCCGDSAAGKQYLKLAWDLEGNQLSEAVLAEQAERYRPLLKKKPAVILGEWMREKRLENHPAMQKLSGMAVFYKNIAELLDAVRLGVESDLKRCGGKNYSADAVTLMTLHGSKGLEFPVTILYGVNKGELPFEGRKGTADVEEERRLFYVGMTRAKEELILTASGEPSIFLEGLEEAGVVWEEAGRKKNGGESVQLSLFDFMPE</sequence>
<dbReference type="Proteomes" id="UP000292927">
    <property type="component" value="Unassembled WGS sequence"/>
</dbReference>
<accession>A0A4Q7PP64</accession>
<dbReference type="RefSeq" id="WP_130433454.1">
    <property type="nucleotide sequence ID" value="NZ_SGXF01000001.1"/>
</dbReference>
<evidence type="ECO:0000256" key="5">
    <source>
        <dbReference type="PROSITE-ProRule" id="PRU00560"/>
    </source>
</evidence>
<keyword evidence="4 5" id="KW-0067">ATP-binding</keyword>
<dbReference type="InterPro" id="IPR016195">
    <property type="entry name" value="Pol/histidinol_Pase-like"/>
</dbReference>
<dbReference type="PROSITE" id="PS51198">
    <property type="entry name" value="UVRD_HELICASE_ATP_BIND"/>
    <property type="match status" value="1"/>
</dbReference>
<dbReference type="GO" id="GO:0004386">
    <property type="term" value="F:helicase activity"/>
    <property type="evidence" value="ECO:0007669"/>
    <property type="project" value="UniProtKB-UniRule"/>
</dbReference>
<gene>
    <name evidence="8" type="ORF">EV209_0906</name>
</gene>
<evidence type="ECO:0000259" key="7">
    <source>
        <dbReference type="PROSITE" id="PS51217"/>
    </source>
</evidence>
<dbReference type="InterPro" id="IPR013986">
    <property type="entry name" value="DExx_box_DNA_helicase_dom_sf"/>
</dbReference>
<dbReference type="CDD" id="cd17932">
    <property type="entry name" value="DEXQc_UvrD"/>
    <property type="match status" value="1"/>
</dbReference>
<keyword evidence="2 5" id="KW-0378">Hydrolase</keyword>
<evidence type="ECO:0000256" key="1">
    <source>
        <dbReference type="ARBA" id="ARBA00022741"/>
    </source>
</evidence>
<dbReference type="Gene3D" id="3.20.20.140">
    <property type="entry name" value="Metal-dependent hydrolases"/>
    <property type="match status" value="1"/>
</dbReference>
<evidence type="ECO:0000313" key="8">
    <source>
        <dbReference type="EMBL" id="RZT02781.1"/>
    </source>
</evidence>
<dbReference type="GO" id="GO:0005524">
    <property type="term" value="F:ATP binding"/>
    <property type="evidence" value="ECO:0007669"/>
    <property type="project" value="UniProtKB-UniRule"/>
</dbReference>
<dbReference type="Gene3D" id="1.10.486.10">
    <property type="entry name" value="PCRA, domain 4"/>
    <property type="match status" value="2"/>
</dbReference>
<evidence type="ECO:0000313" key="9">
    <source>
        <dbReference type="Proteomes" id="UP000292927"/>
    </source>
</evidence>
<dbReference type="Pfam" id="PF13361">
    <property type="entry name" value="UvrD_C"/>
    <property type="match status" value="2"/>
</dbReference>
<dbReference type="InterPro" id="IPR014016">
    <property type="entry name" value="UvrD-like_ATP-bd"/>
</dbReference>
<protein>
    <submittedName>
        <fullName evidence="8">Uncharacterized protein (TIGR00375 family)</fullName>
    </submittedName>
</protein>
<keyword evidence="9" id="KW-1185">Reference proteome</keyword>
<dbReference type="OrthoDB" id="9810135at2"/>
<dbReference type="CDD" id="cd19067">
    <property type="entry name" value="PfuEndoQ-like"/>
    <property type="match status" value="1"/>
</dbReference>
<dbReference type="EMBL" id="SGXF01000001">
    <property type="protein sequence ID" value="RZT02781.1"/>
    <property type="molecule type" value="Genomic_DNA"/>
</dbReference>
<dbReference type="CDD" id="cd18807">
    <property type="entry name" value="SF1_C_UvrD"/>
    <property type="match status" value="1"/>
</dbReference>
<dbReference type="Pfam" id="PF00580">
    <property type="entry name" value="UvrD-helicase"/>
    <property type="match status" value="2"/>
</dbReference>
<evidence type="ECO:0000256" key="3">
    <source>
        <dbReference type="ARBA" id="ARBA00022806"/>
    </source>
</evidence>
<evidence type="ECO:0000256" key="4">
    <source>
        <dbReference type="ARBA" id="ARBA00022840"/>
    </source>
</evidence>
<dbReference type="PANTHER" id="PTHR40084">
    <property type="entry name" value="PHOSPHOHYDROLASE, PHP FAMILY"/>
    <property type="match status" value="1"/>
</dbReference>
<comment type="caution">
    <text evidence="8">The sequence shown here is derived from an EMBL/GenBank/DDBJ whole genome shotgun (WGS) entry which is preliminary data.</text>
</comment>
<dbReference type="SUPFAM" id="SSF89550">
    <property type="entry name" value="PHP domain-like"/>
    <property type="match status" value="1"/>
</dbReference>
<feature type="binding site" evidence="5">
    <location>
        <begin position="503"/>
        <end position="510"/>
    </location>
    <ligand>
        <name>ATP</name>
        <dbReference type="ChEBI" id="CHEBI:30616"/>
    </ligand>
</feature>
<dbReference type="InterPro" id="IPR014017">
    <property type="entry name" value="DNA_helicase_UvrD-like_C"/>
</dbReference>
<dbReference type="SUPFAM" id="SSF52540">
    <property type="entry name" value="P-loop containing nucleoside triphosphate hydrolases"/>
    <property type="match status" value="1"/>
</dbReference>
<organism evidence="8 9">
    <name type="scientific">Cuneatibacter caecimuris</name>
    <dbReference type="NCBI Taxonomy" id="1796618"/>
    <lineage>
        <taxon>Bacteria</taxon>
        <taxon>Bacillati</taxon>
        <taxon>Bacillota</taxon>
        <taxon>Clostridia</taxon>
        <taxon>Lachnospirales</taxon>
        <taxon>Lachnospiraceae</taxon>
        <taxon>Cuneatibacter</taxon>
    </lineage>
</organism>
<reference evidence="8 9" key="1">
    <citation type="submission" date="2019-02" db="EMBL/GenBank/DDBJ databases">
        <title>Genomic Encyclopedia of Type Strains, Phase IV (KMG-IV): sequencing the most valuable type-strain genomes for metagenomic binning, comparative biology and taxonomic classification.</title>
        <authorList>
            <person name="Goeker M."/>
        </authorList>
    </citation>
    <scope>NUCLEOTIDE SEQUENCE [LARGE SCALE GENOMIC DNA]</scope>
    <source>
        <strain evidence="8 9">DSM 29486</strain>
    </source>
</reference>
<dbReference type="AlphaFoldDB" id="A0A4Q7PP64"/>
<dbReference type="Gene3D" id="3.40.50.300">
    <property type="entry name" value="P-loop containing nucleotide triphosphate hydrolases"/>
    <property type="match status" value="3"/>
</dbReference>
<proteinExistence type="predicted"/>
<feature type="domain" description="UvrD-like helicase ATP-binding" evidence="6">
    <location>
        <begin position="482"/>
        <end position="736"/>
    </location>
</feature>
<evidence type="ECO:0000256" key="2">
    <source>
        <dbReference type="ARBA" id="ARBA00022801"/>
    </source>
</evidence>
<evidence type="ECO:0000259" key="6">
    <source>
        <dbReference type="PROSITE" id="PS51198"/>
    </source>
</evidence>
<dbReference type="InterPro" id="IPR027417">
    <property type="entry name" value="P-loop_NTPase"/>
</dbReference>
<dbReference type="PANTHER" id="PTHR40084:SF1">
    <property type="entry name" value="PHOSPHOTRANSFERASE"/>
    <property type="match status" value="1"/>
</dbReference>
<keyword evidence="3 5" id="KW-0347">Helicase</keyword>
<name>A0A4Q7PP64_9FIRM</name>
<feature type="domain" description="UvrD-like helicase C-terminal" evidence="7">
    <location>
        <begin position="737"/>
        <end position="977"/>
    </location>
</feature>